<dbReference type="InterPro" id="IPR013324">
    <property type="entry name" value="RNA_pol_sigma_r3/r4-like"/>
</dbReference>
<proteinExistence type="inferred from homology"/>
<evidence type="ECO:0000256" key="2">
    <source>
        <dbReference type="ARBA" id="ARBA00024764"/>
    </source>
</evidence>
<name>A0A7C8HGD3_9FIRM</name>
<comment type="function">
    <text evidence="2 3">Might take part in the signal recognition particle (SRP) pathway. This is inferred from the conservation of its genetic proximity to ftsY/ffh. May be a regulatory protein.</text>
</comment>
<organism evidence="4 5">
    <name type="scientific">Defluviitalea raffinosedens</name>
    <dbReference type="NCBI Taxonomy" id="1450156"/>
    <lineage>
        <taxon>Bacteria</taxon>
        <taxon>Bacillati</taxon>
        <taxon>Bacillota</taxon>
        <taxon>Clostridia</taxon>
        <taxon>Lachnospirales</taxon>
        <taxon>Defluviitaleaceae</taxon>
        <taxon>Defluviitalea</taxon>
    </lineage>
</organism>
<dbReference type="Gene3D" id="1.10.10.10">
    <property type="entry name" value="Winged helix-like DNA-binding domain superfamily/Winged helix DNA-binding domain"/>
    <property type="match status" value="1"/>
</dbReference>
<evidence type="ECO:0000313" key="5">
    <source>
        <dbReference type="Proteomes" id="UP000483018"/>
    </source>
</evidence>
<evidence type="ECO:0000256" key="1">
    <source>
        <dbReference type="ARBA" id="ARBA00008720"/>
    </source>
</evidence>
<sequence>MDNILRITLLYDFYGELLTDKQKNVFELYYQNDLSLAEIAEQLQISRQGVYDTLKRSENILFQYEETLHLVERFLANKQRIKEMIQIMDEIEKDFNNPQKIKTQIGDMKQIAYKILDE</sequence>
<comment type="caution">
    <text evidence="4">The sequence shown here is derived from an EMBL/GenBank/DDBJ whole genome shotgun (WGS) entry which is preliminary data.</text>
</comment>
<keyword evidence="4" id="KW-0238">DNA-binding</keyword>
<dbReference type="NCBIfam" id="NF045758">
    <property type="entry name" value="YlxM"/>
    <property type="match status" value="1"/>
</dbReference>
<dbReference type="AlphaFoldDB" id="A0A7C8HGD3"/>
<accession>A0A7C8HGD3</accession>
<protein>
    <recommendedName>
        <fullName evidence="3">UPF0122 protein GND95_01745</fullName>
    </recommendedName>
</protein>
<dbReference type="Pfam" id="PF04297">
    <property type="entry name" value="UPF0122"/>
    <property type="match status" value="1"/>
</dbReference>
<dbReference type="InterPro" id="IPR036388">
    <property type="entry name" value="WH-like_DNA-bd_sf"/>
</dbReference>
<dbReference type="NCBIfam" id="NF001072">
    <property type="entry name" value="PRK00118.2-2"/>
    <property type="match status" value="1"/>
</dbReference>
<dbReference type="InterPro" id="IPR054831">
    <property type="entry name" value="UPF0122_fam_protein"/>
</dbReference>
<dbReference type="HAMAP" id="MF_00245">
    <property type="entry name" value="UPF0122"/>
    <property type="match status" value="1"/>
</dbReference>
<evidence type="ECO:0000256" key="3">
    <source>
        <dbReference type="HAMAP-Rule" id="MF_00245"/>
    </source>
</evidence>
<dbReference type="OrthoDB" id="6392at2"/>
<dbReference type="PANTHER" id="PTHR40083">
    <property type="entry name" value="UPF0122 PROTEIN CBO2450/CLC_2298"/>
    <property type="match status" value="1"/>
</dbReference>
<dbReference type="PANTHER" id="PTHR40083:SF1">
    <property type="entry name" value="UPF0122 PROTEIN YLXM"/>
    <property type="match status" value="1"/>
</dbReference>
<gene>
    <name evidence="4" type="ORF">GND95_01745</name>
</gene>
<comment type="similarity">
    <text evidence="1 3">Belongs to the UPF0122 family.</text>
</comment>
<evidence type="ECO:0000313" key="4">
    <source>
        <dbReference type="EMBL" id="KAE9637178.1"/>
    </source>
</evidence>
<keyword evidence="5" id="KW-1185">Reference proteome</keyword>
<dbReference type="GO" id="GO:0003677">
    <property type="term" value="F:DNA binding"/>
    <property type="evidence" value="ECO:0007669"/>
    <property type="project" value="UniProtKB-KW"/>
</dbReference>
<dbReference type="Proteomes" id="UP000483018">
    <property type="component" value="Unassembled WGS sequence"/>
</dbReference>
<dbReference type="EMBL" id="WSLF01000001">
    <property type="protein sequence ID" value="KAE9637178.1"/>
    <property type="molecule type" value="Genomic_DNA"/>
</dbReference>
<dbReference type="RefSeq" id="WP_158739088.1">
    <property type="nucleotide sequence ID" value="NZ_JAFBEP010000017.1"/>
</dbReference>
<reference evidence="4 5" key="1">
    <citation type="submission" date="2019-12" db="EMBL/GenBank/DDBJ databases">
        <title>Defluviitalea raffinosedens, isolated from a biogas fermenter, genome sequencing and characterization.</title>
        <authorList>
            <person name="Rettenmaier R."/>
            <person name="Schneider M."/>
            <person name="Neuhaus K."/>
            <person name="Liebl W."/>
            <person name="Zverlov V."/>
        </authorList>
    </citation>
    <scope>NUCLEOTIDE SEQUENCE [LARGE SCALE GENOMIC DNA]</scope>
    <source>
        <strain evidence="4 5">249c-K6</strain>
    </source>
</reference>
<dbReference type="SUPFAM" id="SSF88659">
    <property type="entry name" value="Sigma3 and sigma4 domains of RNA polymerase sigma factors"/>
    <property type="match status" value="1"/>
</dbReference>
<dbReference type="InterPro" id="IPR007394">
    <property type="entry name" value="UPF0122"/>
</dbReference>